<keyword evidence="1" id="KW-0175">Coiled coil</keyword>
<evidence type="ECO:0000313" key="4">
    <source>
        <dbReference type="Proteomes" id="UP001251085"/>
    </source>
</evidence>
<evidence type="ECO:0000256" key="1">
    <source>
        <dbReference type="SAM" id="Coils"/>
    </source>
</evidence>
<dbReference type="EMBL" id="JAVRQI010000007">
    <property type="protein sequence ID" value="MDT1062321.1"/>
    <property type="molecule type" value="Genomic_DNA"/>
</dbReference>
<dbReference type="InterPro" id="IPR009045">
    <property type="entry name" value="Zn_M74/Hedgehog-like"/>
</dbReference>
<feature type="domain" description="Peptidase M15C" evidence="2">
    <location>
        <begin position="211"/>
        <end position="273"/>
    </location>
</feature>
<protein>
    <submittedName>
        <fullName evidence="3">M15 family metallopeptidase</fullName>
    </submittedName>
</protein>
<sequence>MKPVHFVVTAIALLVLPLLGYGVWTALSQRQQVAGGSAVDSQARIEIENLNQQILGLQEQLVALSNQIDSLGIDQAALPEDVPSSAENPAADTQSAISRDGENRIAGDYATVVLIANRRNVNKGQTVGSSAFLEGFLGRPRKVLTDDCEGMDNPKLQAMLVVDTVGPVKVQMLRPAVESLTRVFEKVRAVDQDLYDRINTSGSLCVRRIRGTTDLTSTHSFGLAIDLNIDGHLDGFADGRTQLGLTILADFFHEEGWVWGAGFSREDSMHFEVSRATLEAWRAAGKI</sequence>
<gene>
    <name evidence="3" type="ORF">RM190_10650</name>
</gene>
<dbReference type="Proteomes" id="UP001251085">
    <property type="component" value="Unassembled WGS sequence"/>
</dbReference>
<dbReference type="SUPFAM" id="SSF55166">
    <property type="entry name" value="Hedgehog/DD-peptidase"/>
    <property type="match status" value="1"/>
</dbReference>
<reference evidence="4" key="1">
    <citation type="submission" date="2023-07" db="EMBL/GenBank/DDBJ databases">
        <title>Characterization of two Paracoccaceae strains isolated from Phycosphere and proposal of Xinfangfangia lacusdiani sp. nov.</title>
        <authorList>
            <person name="Deng Y."/>
            <person name="Zhang Y.Q."/>
        </authorList>
    </citation>
    <scope>NUCLEOTIDE SEQUENCE [LARGE SCALE GENOMIC DNA]</scope>
    <source>
        <strain evidence="4">CPCC 101403</strain>
    </source>
</reference>
<evidence type="ECO:0000259" key="2">
    <source>
        <dbReference type="Pfam" id="PF13539"/>
    </source>
</evidence>
<organism evidence="3 4">
    <name type="scientific">Paracoccus broussonetiae</name>
    <dbReference type="NCBI Taxonomy" id="3075834"/>
    <lineage>
        <taxon>Bacteria</taxon>
        <taxon>Pseudomonadati</taxon>
        <taxon>Pseudomonadota</taxon>
        <taxon>Alphaproteobacteria</taxon>
        <taxon>Rhodobacterales</taxon>
        <taxon>Paracoccaceae</taxon>
        <taxon>Paracoccus</taxon>
    </lineage>
</organism>
<dbReference type="Gene3D" id="3.30.1380.10">
    <property type="match status" value="1"/>
</dbReference>
<feature type="coiled-coil region" evidence="1">
    <location>
        <begin position="40"/>
        <end position="67"/>
    </location>
</feature>
<comment type="caution">
    <text evidence="3">The sequence shown here is derived from an EMBL/GenBank/DDBJ whole genome shotgun (WGS) entry which is preliminary data.</text>
</comment>
<dbReference type="Pfam" id="PF13539">
    <property type="entry name" value="Peptidase_M15_4"/>
    <property type="match status" value="1"/>
</dbReference>
<proteinExistence type="predicted"/>
<evidence type="ECO:0000313" key="3">
    <source>
        <dbReference type="EMBL" id="MDT1062321.1"/>
    </source>
</evidence>
<keyword evidence="4" id="KW-1185">Reference proteome</keyword>
<accession>A0ABU3EDK5</accession>
<name>A0ABU3EDK5_9RHOB</name>
<dbReference type="InterPro" id="IPR039561">
    <property type="entry name" value="Peptidase_M15C"/>
</dbReference>